<feature type="transmembrane region" description="Helical" evidence="2">
    <location>
        <begin position="228"/>
        <end position="250"/>
    </location>
</feature>
<dbReference type="OrthoDB" id="3232309at2759"/>
<dbReference type="PANTHER" id="PTHR39466:SF1">
    <property type="entry name" value="RGS DOMAIN-CONTAINING PROTEIN"/>
    <property type="match status" value="1"/>
</dbReference>
<feature type="region of interest" description="Disordered" evidence="1">
    <location>
        <begin position="316"/>
        <end position="341"/>
    </location>
</feature>
<name>A0A1Y2G424_9BASI</name>
<dbReference type="EMBL" id="MCGR01000001">
    <property type="protein sequence ID" value="ORY92693.1"/>
    <property type="molecule type" value="Genomic_DNA"/>
</dbReference>
<keyword evidence="2" id="KW-0472">Membrane</keyword>
<dbReference type="InParanoid" id="A0A1Y2G424"/>
<evidence type="ECO:0000313" key="3">
    <source>
        <dbReference type="EMBL" id="ORY92693.1"/>
    </source>
</evidence>
<dbReference type="STRING" id="106004.A0A1Y2G424"/>
<keyword evidence="2" id="KW-1133">Transmembrane helix</keyword>
<dbReference type="PANTHER" id="PTHR39466">
    <property type="entry name" value="RGS DOMAIN-CONTAINING PROTEIN"/>
    <property type="match status" value="1"/>
</dbReference>
<feature type="region of interest" description="Disordered" evidence="1">
    <location>
        <begin position="1"/>
        <end position="25"/>
    </location>
</feature>
<evidence type="ECO:0000313" key="4">
    <source>
        <dbReference type="Proteomes" id="UP000193467"/>
    </source>
</evidence>
<keyword evidence="2" id="KW-0812">Transmembrane</keyword>
<feature type="compositionally biased region" description="Polar residues" evidence="1">
    <location>
        <begin position="321"/>
        <end position="341"/>
    </location>
</feature>
<accession>A0A1Y2G424</accession>
<protein>
    <recommendedName>
        <fullName evidence="5">RGS domain-containing protein</fullName>
    </recommendedName>
</protein>
<feature type="transmembrane region" description="Helical" evidence="2">
    <location>
        <begin position="262"/>
        <end position="285"/>
    </location>
</feature>
<dbReference type="AlphaFoldDB" id="A0A1Y2G424"/>
<gene>
    <name evidence="3" type="ORF">BCR35DRAFT_298191</name>
</gene>
<organism evidence="3 4">
    <name type="scientific">Leucosporidium creatinivorum</name>
    <dbReference type="NCBI Taxonomy" id="106004"/>
    <lineage>
        <taxon>Eukaryota</taxon>
        <taxon>Fungi</taxon>
        <taxon>Dikarya</taxon>
        <taxon>Basidiomycota</taxon>
        <taxon>Pucciniomycotina</taxon>
        <taxon>Microbotryomycetes</taxon>
        <taxon>Leucosporidiales</taxon>
        <taxon>Leucosporidium</taxon>
    </lineage>
</organism>
<reference evidence="3 4" key="1">
    <citation type="submission" date="2016-07" db="EMBL/GenBank/DDBJ databases">
        <title>Pervasive Adenine N6-methylation of Active Genes in Fungi.</title>
        <authorList>
            <consortium name="DOE Joint Genome Institute"/>
            <person name="Mondo S.J."/>
            <person name="Dannebaum R.O."/>
            <person name="Kuo R.C."/>
            <person name="Labutti K."/>
            <person name="Haridas S."/>
            <person name="Kuo A."/>
            <person name="Salamov A."/>
            <person name="Ahrendt S.R."/>
            <person name="Lipzen A."/>
            <person name="Sullivan W."/>
            <person name="Andreopoulos W.B."/>
            <person name="Clum A."/>
            <person name="Lindquist E."/>
            <person name="Daum C."/>
            <person name="Ramamoorthy G.K."/>
            <person name="Gryganskyi A."/>
            <person name="Culley D."/>
            <person name="Magnuson J.K."/>
            <person name="James T.Y."/>
            <person name="O'Malley M.A."/>
            <person name="Stajich J.E."/>
            <person name="Spatafora J.W."/>
            <person name="Visel A."/>
            <person name="Grigoriev I.V."/>
        </authorList>
    </citation>
    <scope>NUCLEOTIDE SEQUENCE [LARGE SCALE GENOMIC DNA]</scope>
    <source>
        <strain evidence="3 4">62-1032</strain>
    </source>
</reference>
<sequence length="436" mass="47632">MASTTALADSTAIIRPARPPRAPAHTGRYRLSTLVNIPNRLLHPGALIERQLEQRPQLYGGASVQEVRGGRVKLADVQLDDVLAGKYTSPLSLKDFEDYLCFRTKSAENLYLSIWFKAYAGLYNSSTPSNRPHQDVLALSASYKVAVETFFSARSPLELNIPSDMRRQLDGLIDDAARQSVLSPSSETFLPPSAFEPSFNVASESLALSFKSFLQQSARNADRNRGRFAIFLGALTWALGLIPTIVCAVLDKHRALRAIGIPFWFLGPLVLVGGLKQTCTLLYLFGDSRQLYPWELARDTDAGSSFGTETTMTSLEEAKWETSSGNSSPNPEDTASRRSSSVFPDLNYFPLPRASSLSEKSVKSSTATTQGGLYFAPSYLNETLPASSRVWAPFTPMLSPIIARAQRDNILAAAGYGLLVTILTTAICLSVPNRHA</sequence>
<dbReference type="Proteomes" id="UP000193467">
    <property type="component" value="Unassembled WGS sequence"/>
</dbReference>
<feature type="transmembrane region" description="Helical" evidence="2">
    <location>
        <begin position="410"/>
        <end position="431"/>
    </location>
</feature>
<comment type="caution">
    <text evidence="3">The sequence shown here is derived from an EMBL/GenBank/DDBJ whole genome shotgun (WGS) entry which is preliminary data.</text>
</comment>
<dbReference type="Gene3D" id="1.10.167.10">
    <property type="entry name" value="Regulator of G-protein Signalling 4, domain 2"/>
    <property type="match status" value="1"/>
</dbReference>
<proteinExistence type="predicted"/>
<dbReference type="InterPro" id="IPR044926">
    <property type="entry name" value="RGS_subdomain_2"/>
</dbReference>
<evidence type="ECO:0008006" key="5">
    <source>
        <dbReference type="Google" id="ProtNLM"/>
    </source>
</evidence>
<keyword evidence="4" id="KW-1185">Reference proteome</keyword>
<evidence type="ECO:0000256" key="2">
    <source>
        <dbReference type="SAM" id="Phobius"/>
    </source>
</evidence>
<evidence type="ECO:0000256" key="1">
    <source>
        <dbReference type="SAM" id="MobiDB-lite"/>
    </source>
</evidence>